<keyword evidence="1" id="KW-0472">Membrane</keyword>
<organism evidence="3 4">
    <name type="scientific">Candidatus Scatomonas pullistercoris</name>
    <dbReference type="NCBI Taxonomy" id="2840920"/>
    <lineage>
        <taxon>Bacteria</taxon>
        <taxon>Bacillati</taxon>
        <taxon>Bacillota</taxon>
        <taxon>Clostridia</taxon>
        <taxon>Lachnospirales</taxon>
        <taxon>Lachnospiraceae</taxon>
        <taxon>Lachnospiraceae incertae sedis</taxon>
        <taxon>Candidatus Scatomonas</taxon>
    </lineage>
</organism>
<sequence>MKRQIVLGSLVCLAVMVVLLLCWNWLPERIPVEYNARGDVSATLPKPAVVFGMPVLCCLLNVLVICQIQTRIRWSVFSPYLGWMMPVLAVVFCGMILIGSL</sequence>
<reference evidence="3" key="2">
    <citation type="journal article" date="2021" name="PeerJ">
        <title>Extensive microbial diversity within the chicken gut microbiome revealed by metagenomics and culture.</title>
        <authorList>
            <person name="Gilroy R."/>
            <person name="Ravi A."/>
            <person name="Getino M."/>
            <person name="Pursley I."/>
            <person name="Horton D.L."/>
            <person name="Alikhan N.F."/>
            <person name="Baker D."/>
            <person name="Gharbi K."/>
            <person name="Hall N."/>
            <person name="Watson M."/>
            <person name="Adriaenssens E.M."/>
            <person name="Foster-Nyarko E."/>
            <person name="Jarju S."/>
            <person name="Secka A."/>
            <person name="Antonio M."/>
            <person name="Oren A."/>
            <person name="Chaudhuri R.R."/>
            <person name="La Ragione R."/>
            <person name="Hildebrand F."/>
            <person name="Pallen M.J."/>
        </authorList>
    </citation>
    <scope>NUCLEOTIDE SEQUENCE</scope>
    <source>
        <strain evidence="3">CHK188-20938</strain>
    </source>
</reference>
<dbReference type="Proteomes" id="UP000824169">
    <property type="component" value="Unassembled WGS sequence"/>
</dbReference>
<evidence type="ECO:0000256" key="1">
    <source>
        <dbReference type="SAM" id="Phobius"/>
    </source>
</evidence>
<feature type="transmembrane region" description="Helical" evidence="1">
    <location>
        <begin position="80"/>
        <end position="99"/>
    </location>
</feature>
<feature type="transmembrane region" description="Helical" evidence="1">
    <location>
        <begin position="46"/>
        <end position="68"/>
    </location>
</feature>
<keyword evidence="1" id="KW-0812">Transmembrane</keyword>
<dbReference type="Pfam" id="PF07853">
    <property type="entry name" value="DUF1648"/>
    <property type="match status" value="1"/>
</dbReference>
<proteinExistence type="predicted"/>
<feature type="transmembrane region" description="Helical" evidence="1">
    <location>
        <begin position="7"/>
        <end position="26"/>
    </location>
</feature>
<evidence type="ECO:0000313" key="4">
    <source>
        <dbReference type="Proteomes" id="UP000824169"/>
    </source>
</evidence>
<dbReference type="EMBL" id="DVOO01000031">
    <property type="protein sequence ID" value="HIV26245.1"/>
    <property type="molecule type" value="Genomic_DNA"/>
</dbReference>
<reference evidence="3" key="1">
    <citation type="submission" date="2020-10" db="EMBL/GenBank/DDBJ databases">
        <authorList>
            <person name="Gilroy R."/>
        </authorList>
    </citation>
    <scope>NUCLEOTIDE SEQUENCE</scope>
    <source>
        <strain evidence="3">CHK188-20938</strain>
    </source>
</reference>
<name>A0A9D1TB99_9FIRM</name>
<feature type="domain" description="DUF1648" evidence="2">
    <location>
        <begin position="10"/>
        <end position="56"/>
    </location>
</feature>
<dbReference type="InterPro" id="IPR012867">
    <property type="entry name" value="DUF1648"/>
</dbReference>
<comment type="caution">
    <text evidence="3">The sequence shown here is derived from an EMBL/GenBank/DDBJ whole genome shotgun (WGS) entry which is preliminary data.</text>
</comment>
<evidence type="ECO:0000313" key="3">
    <source>
        <dbReference type="EMBL" id="HIV26245.1"/>
    </source>
</evidence>
<keyword evidence="1" id="KW-1133">Transmembrane helix</keyword>
<gene>
    <name evidence="3" type="ORF">IAB71_10790</name>
</gene>
<evidence type="ECO:0000259" key="2">
    <source>
        <dbReference type="Pfam" id="PF07853"/>
    </source>
</evidence>
<dbReference type="AlphaFoldDB" id="A0A9D1TB99"/>
<protein>
    <submittedName>
        <fullName evidence="3">DUF1648 domain-containing protein</fullName>
    </submittedName>
</protein>
<accession>A0A9D1TB99</accession>